<keyword evidence="2" id="KW-1185">Reference proteome</keyword>
<evidence type="ECO:0000313" key="2">
    <source>
        <dbReference type="Proteomes" id="UP000829447"/>
    </source>
</evidence>
<gene>
    <name evidence="1" type="ORF">PGIGA_G00013420</name>
</gene>
<comment type="caution">
    <text evidence="1">The sequence shown here is derived from an EMBL/GenBank/DDBJ whole genome shotgun (WGS) entry which is preliminary data.</text>
</comment>
<accession>A0ACC5WTG9</accession>
<reference evidence="1 2" key="1">
    <citation type="journal article" date="2022" name="bioRxiv">
        <title>An ancient truncated duplication of the anti-Mullerian hormone receptor type 2 gene is a potential conserved master sex determinant in the Pangasiidae catfish family.</title>
        <authorList>
            <person name="Wen M."/>
            <person name="Pan Q."/>
            <person name="Jouanno E."/>
            <person name="Montfort J."/>
            <person name="Zahm M."/>
            <person name="Cabau C."/>
            <person name="Klopp C."/>
            <person name="Iampietro C."/>
            <person name="Roques C."/>
            <person name="Bouchez O."/>
            <person name="Castinel A."/>
            <person name="Donnadieu C."/>
            <person name="Parrinello H."/>
            <person name="Poncet C."/>
            <person name="Belmonte E."/>
            <person name="Gautier V."/>
            <person name="Avarre J.-C."/>
            <person name="Dugue R."/>
            <person name="Gustiano R."/>
            <person name="Ha T.T.T."/>
            <person name="Campet M."/>
            <person name="Sriphairoj K."/>
            <person name="Ribolli J."/>
            <person name="de Almeida F.L."/>
            <person name="Desvignes T."/>
            <person name="Postlethwait J.H."/>
            <person name="Bucao C.F."/>
            <person name="Robinson-Rechavi M."/>
            <person name="Bobe J."/>
            <person name="Herpin A."/>
            <person name="Guiguen Y."/>
        </authorList>
    </citation>
    <scope>NUCLEOTIDE SEQUENCE [LARGE SCALE GENOMIC DNA]</scope>
    <source>
        <strain evidence="1">YG-Dec2019</strain>
    </source>
</reference>
<organism evidence="1 2">
    <name type="scientific">Pangasianodon gigas</name>
    <name type="common">Mekong giant catfish</name>
    <name type="synonym">Pangasius gigas</name>
    <dbReference type="NCBI Taxonomy" id="30993"/>
    <lineage>
        <taxon>Eukaryota</taxon>
        <taxon>Metazoa</taxon>
        <taxon>Chordata</taxon>
        <taxon>Craniata</taxon>
        <taxon>Vertebrata</taxon>
        <taxon>Euteleostomi</taxon>
        <taxon>Actinopterygii</taxon>
        <taxon>Neopterygii</taxon>
        <taxon>Teleostei</taxon>
        <taxon>Ostariophysi</taxon>
        <taxon>Siluriformes</taxon>
        <taxon>Pangasiidae</taxon>
        <taxon>Pangasianodon</taxon>
    </lineage>
</organism>
<proteinExistence type="predicted"/>
<protein>
    <submittedName>
        <fullName evidence="1">Uncharacterized protein</fullName>
    </submittedName>
</protein>
<dbReference type="EMBL" id="CM040463">
    <property type="protein sequence ID" value="MCI4382312.1"/>
    <property type="molecule type" value="Genomic_DNA"/>
</dbReference>
<name>A0ACC5WTG9_PANGG</name>
<sequence length="137" mass="15645">MSSVIHLSVLLMISAVFAERGGFSIYSHMKPEFKNPSLSSLSITRDQHEGNLEIAAPPKWQKSPLFCCTCQDFVRITKPKVDVKIQSKVIKICNMLVPKVKDKCLKFGRKLKTKILQSLFPGKIPRDTCWKMKLCQY</sequence>
<dbReference type="Proteomes" id="UP000829447">
    <property type="component" value="Linkage Group LG10"/>
</dbReference>
<evidence type="ECO:0000313" key="1">
    <source>
        <dbReference type="EMBL" id="MCI4382312.1"/>
    </source>
</evidence>